<gene>
    <name evidence="2" type="ORF">O181_130311</name>
</gene>
<keyword evidence="3" id="KW-1185">Reference proteome</keyword>
<evidence type="ECO:0000313" key="2">
    <source>
        <dbReference type="EMBL" id="MBW0590596.1"/>
    </source>
</evidence>
<evidence type="ECO:0000313" key="3">
    <source>
        <dbReference type="Proteomes" id="UP000765509"/>
    </source>
</evidence>
<dbReference type="EMBL" id="AVOT02139178">
    <property type="protein sequence ID" value="MBW0590596.1"/>
    <property type="molecule type" value="Genomic_DNA"/>
</dbReference>
<feature type="compositionally biased region" description="Polar residues" evidence="1">
    <location>
        <begin position="48"/>
        <end position="64"/>
    </location>
</feature>
<proteinExistence type="predicted"/>
<reference evidence="2" key="1">
    <citation type="submission" date="2021-03" db="EMBL/GenBank/DDBJ databases">
        <title>Draft genome sequence of rust myrtle Austropuccinia psidii MF-1, a brazilian biotype.</title>
        <authorList>
            <person name="Quecine M.C."/>
            <person name="Pachon D.M.R."/>
            <person name="Bonatelli M.L."/>
            <person name="Correr F.H."/>
            <person name="Franceschini L.M."/>
            <person name="Leite T.F."/>
            <person name="Margarido G.R.A."/>
            <person name="Almeida C.A."/>
            <person name="Ferrarezi J.A."/>
            <person name="Labate C.A."/>
        </authorList>
    </citation>
    <scope>NUCLEOTIDE SEQUENCE</scope>
    <source>
        <strain evidence="2">MF-1</strain>
    </source>
</reference>
<evidence type="ECO:0000256" key="1">
    <source>
        <dbReference type="SAM" id="MobiDB-lite"/>
    </source>
</evidence>
<accession>A0A9Q3L1W5</accession>
<dbReference type="AlphaFoldDB" id="A0A9Q3L1W5"/>
<sequence length="156" mass="17496">MTEKKQEWELLPSLFIGKMNSYLQVKTFTGPEKEVDLLRGWKPMSCKGQVQQRKARLKNQSILSEDQRKNLAQGKAKSPVEASQASKSKNPPQQVPQKGQENPKEQSEGQAKGKGKGKVQVEQASTTELQNYKERKDSHGQCVQYGKNPDGIKNQG</sequence>
<organism evidence="2 3">
    <name type="scientific">Austropuccinia psidii MF-1</name>
    <dbReference type="NCBI Taxonomy" id="1389203"/>
    <lineage>
        <taxon>Eukaryota</taxon>
        <taxon>Fungi</taxon>
        <taxon>Dikarya</taxon>
        <taxon>Basidiomycota</taxon>
        <taxon>Pucciniomycotina</taxon>
        <taxon>Pucciniomycetes</taxon>
        <taxon>Pucciniales</taxon>
        <taxon>Sphaerophragmiaceae</taxon>
        <taxon>Austropuccinia</taxon>
    </lineage>
</organism>
<comment type="caution">
    <text evidence="2">The sequence shown here is derived from an EMBL/GenBank/DDBJ whole genome shotgun (WGS) entry which is preliminary data.</text>
</comment>
<name>A0A9Q3L1W5_9BASI</name>
<feature type="compositionally biased region" description="Polar residues" evidence="1">
    <location>
        <begin position="81"/>
        <end position="100"/>
    </location>
</feature>
<protein>
    <submittedName>
        <fullName evidence="2">Uncharacterized protein</fullName>
    </submittedName>
</protein>
<dbReference type="Proteomes" id="UP000765509">
    <property type="component" value="Unassembled WGS sequence"/>
</dbReference>
<feature type="region of interest" description="Disordered" evidence="1">
    <location>
        <begin position="46"/>
        <end position="156"/>
    </location>
</feature>